<evidence type="ECO:0000313" key="2">
    <source>
        <dbReference type="EMBL" id="WEU40099.1"/>
    </source>
</evidence>
<dbReference type="InterPro" id="IPR001048">
    <property type="entry name" value="Asp/Glu/Uridylate_kinase"/>
</dbReference>
<accession>A0AAF0D1V2</accession>
<dbReference type="EMBL" id="CP091871">
    <property type="protein sequence ID" value="WEU40099.1"/>
    <property type="molecule type" value="Genomic_DNA"/>
</dbReference>
<dbReference type="InterPro" id="IPR036393">
    <property type="entry name" value="AceGlu_kinase-like_sf"/>
</dbReference>
<reference evidence="2" key="1">
    <citation type="journal article" date="2017" name="Nature">
        <title>Asgard archaea illuminate the origin of eukaryotic cellular complexity.</title>
        <authorList>
            <person name="Zaremba-Niedzwiedzka K."/>
            <person name="Caceres E.F."/>
            <person name="Saw J.H."/>
            <person name="Backstrom D."/>
            <person name="Juzokaite L."/>
            <person name="Vancaester E."/>
            <person name="Seitz K.W."/>
            <person name="Anantharaman K."/>
            <person name="Starnawski P."/>
            <person name="Kjeldsen K.U."/>
            <person name="Scott M.B."/>
            <person name="Nunoura T."/>
            <person name="Banfield J.F."/>
            <person name="Schramm A."/>
            <person name="Baker B.J."/>
            <person name="Spang A."/>
            <person name="Ettema T.J.G."/>
        </authorList>
    </citation>
    <scope>NUCLEOTIDE SEQUENCE</scope>
    <source>
        <strain evidence="2">LCB_4</strain>
    </source>
</reference>
<dbReference type="KEGG" id="oyw:OdinLCB4_006415"/>
<evidence type="ECO:0000259" key="1">
    <source>
        <dbReference type="Pfam" id="PF00696"/>
    </source>
</evidence>
<sequence length="225" mass="25538">MSEIEAVIKIGGELVLDGEASSRLLKEILNNVYAGRRLLVLCGGGVLSDHIRELYARKLISDEAAHWMAVLSMDQQAHILIDRGFNVKLIYDPSQVKQTVESRCLPVLLAYRYLRLNDELPHNWSVTSDSIAAYIAFKTDARFLILVKNVNGLYPSPEIEEDKLIPVIKSSSLNPVKHRVVDEYLREILRLKPSFKCWLINGYHPERLTELLETGRTIGTEIIIT</sequence>
<evidence type="ECO:0000313" key="3">
    <source>
        <dbReference type="Proteomes" id="UP000186851"/>
    </source>
</evidence>
<dbReference type="SUPFAM" id="SSF53633">
    <property type="entry name" value="Carbamate kinase-like"/>
    <property type="match status" value="1"/>
</dbReference>
<dbReference type="Proteomes" id="UP000186851">
    <property type="component" value="Chromosome"/>
</dbReference>
<dbReference type="Gene3D" id="3.40.1160.10">
    <property type="entry name" value="Acetylglutamate kinase-like"/>
    <property type="match status" value="1"/>
</dbReference>
<name>A0AAF0D1V2_ODILC</name>
<organism evidence="2 3">
    <name type="scientific">Odinarchaeota yellowstonii (strain LCB_4)</name>
    <dbReference type="NCBI Taxonomy" id="1841599"/>
    <lineage>
        <taxon>Archaea</taxon>
        <taxon>Promethearchaeati</taxon>
        <taxon>Candidatus Odinarchaeota</taxon>
        <taxon>Candidatus Odinarchaeia</taxon>
        <taxon>Candidatus Odinarchaeales</taxon>
        <taxon>Candidatus Odinarchaeaceae</taxon>
        <taxon>Candidatus Odinarchaeum</taxon>
    </lineage>
</organism>
<protein>
    <recommendedName>
        <fullName evidence="1">Aspartate/glutamate/uridylate kinase domain-containing protein</fullName>
    </recommendedName>
</protein>
<reference evidence="2" key="2">
    <citation type="journal article" date="2022" name="Nat. Microbiol.">
        <title>A closed Candidatus Odinarchaeum chromosome exposes Asgard archaeal viruses.</title>
        <authorList>
            <person name="Tamarit D."/>
            <person name="Caceres E.F."/>
            <person name="Krupovic M."/>
            <person name="Nijland R."/>
            <person name="Eme L."/>
            <person name="Robinson N.P."/>
            <person name="Ettema T.J.G."/>
        </authorList>
    </citation>
    <scope>NUCLEOTIDE SEQUENCE</scope>
    <source>
        <strain evidence="2">LCB_4</strain>
    </source>
</reference>
<dbReference type="AlphaFoldDB" id="A0AAF0D1V2"/>
<dbReference type="Pfam" id="PF00696">
    <property type="entry name" value="AA_kinase"/>
    <property type="match status" value="1"/>
</dbReference>
<feature type="domain" description="Aspartate/glutamate/uridylate kinase" evidence="1">
    <location>
        <begin position="7"/>
        <end position="169"/>
    </location>
</feature>
<gene>
    <name evidence="2" type="ORF">OdinLCB4_006415</name>
</gene>
<proteinExistence type="predicted"/>